<dbReference type="HOGENOM" id="CLU_016103_0_0_1"/>
<dbReference type="SUPFAM" id="SSF53098">
    <property type="entry name" value="Ribonuclease H-like"/>
    <property type="match status" value="1"/>
</dbReference>
<organism evidence="3 4">
    <name type="scientific">Coniosporium apollinis (strain CBS 100218)</name>
    <name type="common">Rock-inhabiting black yeast</name>
    <dbReference type="NCBI Taxonomy" id="1168221"/>
    <lineage>
        <taxon>Eukaryota</taxon>
        <taxon>Fungi</taxon>
        <taxon>Dikarya</taxon>
        <taxon>Ascomycota</taxon>
        <taxon>Pezizomycotina</taxon>
        <taxon>Dothideomycetes</taxon>
        <taxon>Dothideomycetes incertae sedis</taxon>
        <taxon>Coniosporium</taxon>
    </lineage>
</organism>
<dbReference type="GO" id="GO:0008408">
    <property type="term" value="F:3'-5' exonuclease activity"/>
    <property type="evidence" value="ECO:0007669"/>
    <property type="project" value="InterPro"/>
</dbReference>
<dbReference type="GO" id="GO:0003676">
    <property type="term" value="F:nucleic acid binding"/>
    <property type="evidence" value="ECO:0007669"/>
    <property type="project" value="InterPro"/>
</dbReference>
<dbReference type="OrthoDB" id="1920326at2759"/>
<evidence type="ECO:0000313" key="3">
    <source>
        <dbReference type="EMBL" id="EON64970.1"/>
    </source>
</evidence>
<feature type="compositionally biased region" description="Acidic residues" evidence="1">
    <location>
        <begin position="67"/>
        <end position="80"/>
    </location>
</feature>
<dbReference type="PANTHER" id="PTHR47765">
    <property type="entry name" value="3'-5' EXONUCLEASE DOMAIN-CONTAINING PROTEIN"/>
    <property type="match status" value="1"/>
</dbReference>
<reference evidence="4" key="1">
    <citation type="submission" date="2012-06" db="EMBL/GenBank/DDBJ databases">
        <title>The genome sequence of Coniosporium apollinis CBS 100218.</title>
        <authorList>
            <consortium name="The Broad Institute Genome Sequencing Platform"/>
            <person name="Cuomo C."/>
            <person name="Gorbushina A."/>
            <person name="Noack S."/>
            <person name="Walker B."/>
            <person name="Young S.K."/>
            <person name="Zeng Q."/>
            <person name="Gargeya S."/>
            <person name="Fitzgerald M."/>
            <person name="Haas B."/>
            <person name="Abouelleil A."/>
            <person name="Alvarado L."/>
            <person name="Arachchi H.M."/>
            <person name="Berlin A.M."/>
            <person name="Chapman S.B."/>
            <person name="Goldberg J."/>
            <person name="Griggs A."/>
            <person name="Gujja S."/>
            <person name="Hansen M."/>
            <person name="Howarth C."/>
            <person name="Imamovic A."/>
            <person name="Larimer J."/>
            <person name="McCowan C."/>
            <person name="Montmayeur A."/>
            <person name="Murphy C."/>
            <person name="Neiman D."/>
            <person name="Pearson M."/>
            <person name="Priest M."/>
            <person name="Roberts A."/>
            <person name="Saif S."/>
            <person name="Shea T."/>
            <person name="Sisk P."/>
            <person name="Sykes S."/>
            <person name="Wortman J."/>
            <person name="Nusbaum C."/>
            <person name="Birren B."/>
        </authorList>
    </citation>
    <scope>NUCLEOTIDE SEQUENCE [LARGE SCALE GENOMIC DNA]</scope>
    <source>
        <strain evidence="4">CBS 100218</strain>
    </source>
</reference>
<dbReference type="OMA" id="DVRSSNW"/>
<dbReference type="Proteomes" id="UP000016924">
    <property type="component" value="Unassembled WGS sequence"/>
</dbReference>
<dbReference type="InterPro" id="IPR002562">
    <property type="entry name" value="3'-5'_exonuclease_dom"/>
</dbReference>
<dbReference type="SMART" id="SM00474">
    <property type="entry name" value="35EXOc"/>
    <property type="match status" value="1"/>
</dbReference>
<accession>R7YSU6</accession>
<feature type="domain" description="3'-5' exonuclease" evidence="2">
    <location>
        <begin position="125"/>
        <end position="313"/>
    </location>
</feature>
<dbReference type="InterPro" id="IPR012337">
    <property type="entry name" value="RNaseH-like_sf"/>
</dbReference>
<dbReference type="STRING" id="1168221.R7YSU6"/>
<dbReference type="Gene3D" id="3.30.420.10">
    <property type="entry name" value="Ribonuclease H-like superfamily/Ribonuclease H"/>
    <property type="match status" value="1"/>
</dbReference>
<proteinExistence type="predicted"/>
<dbReference type="GO" id="GO:0006139">
    <property type="term" value="P:nucleobase-containing compound metabolic process"/>
    <property type="evidence" value="ECO:0007669"/>
    <property type="project" value="InterPro"/>
</dbReference>
<dbReference type="InterPro" id="IPR036397">
    <property type="entry name" value="RNaseH_sf"/>
</dbReference>
<dbReference type="CDD" id="cd06141">
    <property type="entry name" value="WRN_exo"/>
    <property type="match status" value="1"/>
</dbReference>
<feature type="compositionally biased region" description="Basic and acidic residues" evidence="1">
    <location>
        <begin position="29"/>
        <end position="42"/>
    </location>
</feature>
<dbReference type="AlphaFoldDB" id="R7YSU6"/>
<feature type="region of interest" description="Disordered" evidence="1">
    <location>
        <begin position="17"/>
        <end position="87"/>
    </location>
</feature>
<name>R7YSU6_CONA1</name>
<dbReference type="InterPro" id="IPR052408">
    <property type="entry name" value="Exonuclease_MUT-7-like"/>
</dbReference>
<dbReference type="Pfam" id="PF01612">
    <property type="entry name" value="DNA_pol_A_exo1"/>
    <property type="match status" value="1"/>
</dbReference>
<sequence length="540" mass="59969">MHSGSTSLGYAVEEGHCDNFASEQQSDCGELHESPGERHSFGEQESASDELYETASEGTESSRSEAVSDEGSESESESNEEEHIPLSYQIPTEDLRNAMQASRSSGAAFWHYRLYRDPEGQAVRVHYCKNKEQTERVAALFADKNVLGFDLEWKPNCFPRDGIKNSVSLIQIASEDRIALFHIAVHRGDTADELLAPALRQILESRAITKVGVNVRGDYARLRDVFGINPQGYLELSHLHRVVRFSESQPEKVNKVLVALATQVEEHLQLPLSKGPVRASDWSKDLTMEQQQYAASDAYAGFRLFDVLEAKRKQIKPTPPRPAFHELNLPISVPVRSVRVIPTRTAAQAQPPVVQDDASDADSEDSDIAAVPSQVLTAKSQDTCFIPATASSENVTTESSAAQNSNVQPLSTVNVRLVNQLSRSLENTSQQTSERPLEVKTAEAWVQTWRAGLPANYQPKASLTNLRAYSLWHCQALDVEIVAAKLRDPPLAMTTVSLYVLESVRMEGLPFDAGRLRSVLEILPQHVAQGRYRALWRKLQ</sequence>
<evidence type="ECO:0000256" key="1">
    <source>
        <dbReference type="SAM" id="MobiDB-lite"/>
    </source>
</evidence>
<protein>
    <recommendedName>
        <fullName evidence="2">3'-5' exonuclease domain-containing protein</fullName>
    </recommendedName>
</protein>
<dbReference type="GeneID" id="19901516"/>
<evidence type="ECO:0000313" key="4">
    <source>
        <dbReference type="Proteomes" id="UP000016924"/>
    </source>
</evidence>
<dbReference type="PANTHER" id="PTHR47765:SF2">
    <property type="entry name" value="EXONUCLEASE MUT-7 HOMOLOG"/>
    <property type="match status" value="1"/>
</dbReference>
<evidence type="ECO:0000259" key="2">
    <source>
        <dbReference type="SMART" id="SM00474"/>
    </source>
</evidence>
<dbReference type="EMBL" id="JH767571">
    <property type="protein sequence ID" value="EON64970.1"/>
    <property type="molecule type" value="Genomic_DNA"/>
</dbReference>
<dbReference type="RefSeq" id="XP_007780287.1">
    <property type="nucleotide sequence ID" value="XM_007782097.1"/>
</dbReference>
<gene>
    <name evidence="3" type="ORF">W97_04205</name>
</gene>
<keyword evidence="4" id="KW-1185">Reference proteome</keyword>
<dbReference type="eggNOG" id="KOG4373">
    <property type="taxonomic scope" value="Eukaryota"/>
</dbReference>